<dbReference type="PANTHER" id="PTHR43968:SF6">
    <property type="entry name" value="GLUTATHIONE S-TRANSFERASE OMEGA"/>
    <property type="match status" value="1"/>
</dbReference>
<dbReference type="InterPro" id="IPR050983">
    <property type="entry name" value="GST_Omega/HSP26"/>
</dbReference>
<keyword evidence="6" id="KW-1185">Reference proteome</keyword>
<keyword evidence="2" id="KW-0560">Oxidoreductase</keyword>
<dbReference type="EMBL" id="VTPC01006414">
    <property type="protein sequence ID" value="KAF2894924.1"/>
    <property type="molecule type" value="Genomic_DNA"/>
</dbReference>
<proteinExistence type="inferred from homology"/>
<dbReference type="Gene3D" id="3.40.30.10">
    <property type="entry name" value="Glutaredoxin"/>
    <property type="match status" value="1"/>
</dbReference>
<protein>
    <submittedName>
        <fullName evidence="5">Uncharacterized protein</fullName>
    </submittedName>
</protein>
<dbReference type="InterPro" id="IPR040079">
    <property type="entry name" value="Glutathione_S-Trfase"/>
</dbReference>
<dbReference type="SUPFAM" id="SSF47616">
    <property type="entry name" value="GST C-terminal domain-like"/>
    <property type="match status" value="1"/>
</dbReference>
<dbReference type="PROSITE" id="PS50404">
    <property type="entry name" value="GST_NTER"/>
    <property type="match status" value="1"/>
</dbReference>
<dbReference type="PRINTS" id="PR01625">
    <property type="entry name" value="GSTRNSFRASEO"/>
</dbReference>
<sequence>MSEKHLGKGSSQPPKAEGKLRLYSMKFCPFAQRVRLVLLLKNIPHDIVNVDLKNKPEWLFNLHPEGKVPILDTGSQLIVDSVGISNYLDEKYPDFPLYPQDEEKQEQDKTLIKNFNSLIILYFMTVHKEGGYEENITKMRPHLEELENKLKTRGNYFGGDQPNMVDYMIWPWGERASLIGLVHEKELPKNSEFPHLYSWCKAMRTQKAVQQTETGIDRLFEVQKQYNLGKYDIDYDNI</sequence>
<evidence type="ECO:0000313" key="6">
    <source>
        <dbReference type="Proteomes" id="UP000801492"/>
    </source>
</evidence>
<dbReference type="PROSITE" id="PS50405">
    <property type="entry name" value="GST_CTER"/>
    <property type="match status" value="1"/>
</dbReference>
<dbReference type="Gene3D" id="1.20.1050.10">
    <property type="match status" value="1"/>
</dbReference>
<dbReference type="GO" id="GO:0045174">
    <property type="term" value="F:glutathione dehydrogenase (ascorbate) activity"/>
    <property type="evidence" value="ECO:0007669"/>
    <property type="project" value="TreeGrafter"/>
</dbReference>
<dbReference type="Pfam" id="PF13410">
    <property type="entry name" value="GST_C_2"/>
    <property type="match status" value="1"/>
</dbReference>
<feature type="domain" description="GST N-terminal" evidence="3">
    <location>
        <begin position="18"/>
        <end position="96"/>
    </location>
</feature>
<dbReference type="Pfam" id="PF13417">
    <property type="entry name" value="GST_N_3"/>
    <property type="match status" value="1"/>
</dbReference>
<dbReference type="InterPro" id="IPR005442">
    <property type="entry name" value="GST_omega"/>
</dbReference>
<evidence type="ECO:0000313" key="5">
    <source>
        <dbReference type="EMBL" id="KAF2894924.1"/>
    </source>
</evidence>
<dbReference type="SUPFAM" id="SSF52833">
    <property type="entry name" value="Thioredoxin-like"/>
    <property type="match status" value="1"/>
</dbReference>
<dbReference type="SFLD" id="SFLDG00358">
    <property type="entry name" value="Main_(cytGST)"/>
    <property type="match status" value="1"/>
</dbReference>
<accession>A0A8K0CWL0</accession>
<dbReference type="Proteomes" id="UP000801492">
    <property type="component" value="Unassembled WGS sequence"/>
</dbReference>
<dbReference type="GO" id="GO:0004364">
    <property type="term" value="F:glutathione transferase activity"/>
    <property type="evidence" value="ECO:0007669"/>
    <property type="project" value="InterPro"/>
</dbReference>
<evidence type="ECO:0000256" key="1">
    <source>
        <dbReference type="ARBA" id="ARBA00011067"/>
    </source>
</evidence>
<dbReference type="GO" id="GO:0005737">
    <property type="term" value="C:cytoplasm"/>
    <property type="evidence" value="ECO:0007669"/>
    <property type="project" value="InterPro"/>
</dbReference>
<dbReference type="GO" id="GO:0006749">
    <property type="term" value="P:glutathione metabolic process"/>
    <property type="evidence" value="ECO:0007669"/>
    <property type="project" value="TreeGrafter"/>
</dbReference>
<dbReference type="OrthoDB" id="4951845at2759"/>
<gene>
    <name evidence="5" type="ORF">ILUMI_11246</name>
</gene>
<name>A0A8K0CWL0_IGNLU</name>
<dbReference type="InterPro" id="IPR010987">
    <property type="entry name" value="Glutathione-S-Trfase_C-like"/>
</dbReference>
<evidence type="ECO:0000259" key="4">
    <source>
        <dbReference type="PROSITE" id="PS50405"/>
    </source>
</evidence>
<evidence type="ECO:0000259" key="3">
    <source>
        <dbReference type="PROSITE" id="PS50404"/>
    </source>
</evidence>
<dbReference type="AlphaFoldDB" id="A0A8K0CWL0"/>
<dbReference type="PANTHER" id="PTHR43968">
    <property type="match status" value="1"/>
</dbReference>
<comment type="caution">
    <text evidence="5">The sequence shown here is derived from an EMBL/GenBank/DDBJ whole genome shotgun (WGS) entry which is preliminary data.</text>
</comment>
<reference evidence="5" key="1">
    <citation type="submission" date="2019-08" db="EMBL/GenBank/DDBJ databases">
        <title>The genome of the North American firefly Photinus pyralis.</title>
        <authorList>
            <consortium name="Photinus pyralis genome working group"/>
            <person name="Fallon T.R."/>
            <person name="Sander Lower S.E."/>
            <person name="Weng J.-K."/>
        </authorList>
    </citation>
    <scope>NUCLEOTIDE SEQUENCE</scope>
    <source>
        <strain evidence="5">TRF0915ILg1</strain>
        <tissue evidence="5">Whole body</tissue>
    </source>
</reference>
<dbReference type="FunFam" id="1.20.1050.10:FF:000009">
    <property type="entry name" value="Glutathione S-transferase omega-1"/>
    <property type="match status" value="1"/>
</dbReference>
<dbReference type="SFLD" id="SFLDS00019">
    <property type="entry name" value="Glutathione_Transferase_(cytos"/>
    <property type="match status" value="1"/>
</dbReference>
<dbReference type="FunFam" id="3.40.30.10:FF:000123">
    <property type="entry name" value="Glutathione transferase o1"/>
    <property type="match status" value="1"/>
</dbReference>
<evidence type="ECO:0000256" key="2">
    <source>
        <dbReference type="ARBA" id="ARBA00023002"/>
    </source>
</evidence>
<comment type="similarity">
    <text evidence="1">Belongs to the GST superfamily. Omega family.</text>
</comment>
<dbReference type="InterPro" id="IPR036249">
    <property type="entry name" value="Thioredoxin-like_sf"/>
</dbReference>
<dbReference type="InterPro" id="IPR036282">
    <property type="entry name" value="Glutathione-S-Trfase_C_sf"/>
</dbReference>
<organism evidence="5 6">
    <name type="scientific">Ignelater luminosus</name>
    <name type="common">Cucubano</name>
    <name type="synonym">Pyrophorus luminosus</name>
    <dbReference type="NCBI Taxonomy" id="2038154"/>
    <lineage>
        <taxon>Eukaryota</taxon>
        <taxon>Metazoa</taxon>
        <taxon>Ecdysozoa</taxon>
        <taxon>Arthropoda</taxon>
        <taxon>Hexapoda</taxon>
        <taxon>Insecta</taxon>
        <taxon>Pterygota</taxon>
        <taxon>Neoptera</taxon>
        <taxon>Endopterygota</taxon>
        <taxon>Coleoptera</taxon>
        <taxon>Polyphaga</taxon>
        <taxon>Elateriformia</taxon>
        <taxon>Elateroidea</taxon>
        <taxon>Elateridae</taxon>
        <taxon>Agrypninae</taxon>
        <taxon>Pyrophorini</taxon>
        <taxon>Ignelater</taxon>
    </lineage>
</organism>
<feature type="domain" description="GST C-terminal" evidence="4">
    <location>
        <begin position="101"/>
        <end position="228"/>
    </location>
</feature>
<dbReference type="InterPro" id="IPR004045">
    <property type="entry name" value="Glutathione_S-Trfase_N"/>
</dbReference>